<name>A0A2T6ZGC6_TUBBO</name>
<keyword evidence="1" id="KW-1133">Transmembrane helix</keyword>
<dbReference type="EMBL" id="NESQ01000296">
    <property type="protein sequence ID" value="PUU74506.1"/>
    <property type="molecule type" value="Genomic_DNA"/>
</dbReference>
<comment type="caution">
    <text evidence="2">The sequence shown here is derived from an EMBL/GenBank/DDBJ whole genome shotgun (WGS) entry which is preliminary data.</text>
</comment>
<feature type="transmembrane region" description="Helical" evidence="1">
    <location>
        <begin position="108"/>
        <end position="131"/>
    </location>
</feature>
<gene>
    <name evidence="2" type="ORF">B9Z19DRAFT_1092702</name>
</gene>
<keyword evidence="1" id="KW-0472">Membrane</keyword>
<dbReference type="AlphaFoldDB" id="A0A2T6ZGC6"/>
<evidence type="ECO:0000313" key="2">
    <source>
        <dbReference type="EMBL" id="PUU74506.1"/>
    </source>
</evidence>
<evidence type="ECO:0000256" key="1">
    <source>
        <dbReference type="SAM" id="Phobius"/>
    </source>
</evidence>
<keyword evidence="1" id="KW-0812">Transmembrane</keyword>
<proteinExistence type="predicted"/>
<sequence length="137" mass="15753">MKYSQKHGSWAVYETIINIVPATVTILSYSYLFFNFFTSVTWANSFIPSSIDAHYASYLKTPSPSPHLISPYTSPSLRNSIHARFCFCFCLPAVCIITRVMSNIICTVLYVFLLYFLTLTVIQFNPFYFLFFSFPTA</sequence>
<feature type="transmembrane region" description="Helical" evidence="1">
    <location>
        <begin position="12"/>
        <end position="34"/>
    </location>
</feature>
<reference evidence="2 3" key="1">
    <citation type="submission" date="2017-04" db="EMBL/GenBank/DDBJ databases">
        <title>Draft genome sequence of Tuber borchii Vittad., a whitish edible truffle.</title>
        <authorList>
            <consortium name="DOE Joint Genome Institute"/>
            <person name="Murat C."/>
            <person name="Kuo A."/>
            <person name="Barry K.W."/>
            <person name="Clum A."/>
            <person name="Dockter R.B."/>
            <person name="Fauchery L."/>
            <person name="Iotti M."/>
            <person name="Kohler A."/>
            <person name="Labutti K."/>
            <person name="Lindquist E.A."/>
            <person name="Lipzen A."/>
            <person name="Ohm R.A."/>
            <person name="Wang M."/>
            <person name="Grigoriev I.V."/>
            <person name="Zambonelli A."/>
            <person name="Martin F.M."/>
        </authorList>
    </citation>
    <scope>NUCLEOTIDE SEQUENCE [LARGE SCALE GENOMIC DNA]</scope>
    <source>
        <strain evidence="2 3">Tbo3840</strain>
    </source>
</reference>
<accession>A0A2T6ZGC6</accession>
<protein>
    <submittedName>
        <fullName evidence="2">Uncharacterized protein</fullName>
    </submittedName>
</protein>
<evidence type="ECO:0000313" key="3">
    <source>
        <dbReference type="Proteomes" id="UP000244722"/>
    </source>
</evidence>
<organism evidence="2 3">
    <name type="scientific">Tuber borchii</name>
    <name type="common">White truffle</name>
    <dbReference type="NCBI Taxonomy" id="42251"/>
    <lineage>
        <taxon>Eukaryota</taxon>
        <taxon>Fungi</taxon>
        <taxon>Dikarya</taxon>
        <taxon>Ascomycota</taxon>
        <taxon>Pezizomycotina</taxon>
        <taxon>Pezizomycetes</taxon>
        <taxon>Pezizales</taxon>
        <taxon>Tuberaceae</taxon>
        <taxon>Tuber</taxon>
    </lineage>
</organism>
<keyword evidence="3" id="KW-1185">Reference proteome</keyword>
<dbReference type="Proteomes" id="UP000244722">
    <property type="component" value="Unassembled WGS sequence"/>
</dbReference>